<accession>A0A7T8K723</accession>
<evidence type="ECO:0000313" key="3">
    <source>
        <dbReference type="Proteomes" id="UP000595437"/>
    </source>
</evidence>
<organism evidence="2 3">
    <name type="scientific">Caligus rogercresseyi</name>
    <name type="common">Sea louse</name>
    <dbReference type="NCBI Taxonomy" id="217165"/>
    <lineage>
        <taxon>Eukaryota</taxon>
        <taxon>Metazoa</taxon>
        <taxon>Ecdysozoa</taxon>
        <taxon>Arthropoda</taxon>
        <taxon>Crustacea</taxon>
        <taxon>Multicrustacea</taxon>
        <taxon>Hexanauplia</taxon>
        <taxon>Copepoda</taxon>
        <taxon>Siphonostomatoida</taxon>
        <taxon>Caligidae</taxon>
        <taxon>Caligus</taxon>
    </lineage>
</organism>
<sequence length="90" mass="10265">IHEETEDLDKNGAPVHKQKNLNNEPSKSPIQKATDAFRKEGVNSVERLEEISKILQASVSYTDFQRKENNAPKSMEYMTLLCISHGKYSE</sequence>
<reference evidence="3" key="1">
    <citation type="submission" date="2021-01" db="EMBL/GenBank/DDBJ databases">
        <title>Caligus Genome Assembly.</title>
        <authorList>
            <person name="Gallardo-Escarate C."/>
        </authorList>
    </citation>
    <scope>NUCLEOTIDE SEQUENCE [LARGE SCALE GENOMIC DNA]</scope>
</reference>
<feature type="non-terminal residue" evidence="2">
    <location>
        <position position="90"/>
    </location>
</feature>
<dbReference type="Proteomes" id="UP000595437">
    <property type="component" value="Chromosome 6"/>
</dbReference>
<protein>
    <submittedName>
        <fullName evidence="2">Uncharacterized protein</fullName>
    </submittedName>
</protein>
<proteinExistence type="predicted"/>
<name>A0A7T8K723_CALRO</name>
<feature type="non-terminal residue" evidence="2">
    <location>
        <position position="1"/>
    </location>
</feature>
<evidence type="ECO:0000256" key="1">
    <source>
        <dbReference type="SAM" id="MobiDB-lite"/>
    </source>
</evidence>
<dbReference type="EMBL" id="CP045895">
    <property type="protein sequence ID" value="QQP49377.1"/>
    <property type="molecule type" value="Genomic_DNA"/>
</dbReference>
<evidence type="ECO:0000313" key="2">
    <source>
        <dbReference type="EMBL" id="QQP49377.1"/>
    </source>
</evidence>
<feature type="region of interest" description="Disordered" evidence="1">
    <location>
        <begin position="1"/>
        <end position="33"/>
    </location>
</feature>
<feature type="compositionally biased region" description="Polar residues" evidence="1">
    <location>
        <begin position="20"/>
        <end position="31"/>
    </location>
</feature>
<keyword evidence="3" id="KW-1185">Reference proteome</keyword>
<gene>
    <name evidence="2" type="ORF">FKW44_010028</name>
</gene>
<dbReference type="AlphaFoldDB" id="A0A7T8K723"/>